<keyword evidence="1" id="KW-1133">Transmembrane helix</keyword>
<dbReference type="EMBL" id="JACHCA010000001">
    <property type="protein sequence ID" value="MBB6126363.1"/>
    <property type="molecule type" value="Genomic_DNA"/>
</dbReference>
<accession>A0A841J5R7</accession>
<proteinExistence type="predicted"/>
<gene>
    <name evidence="2" type="ORF">HDF22_000464</name>
</gene>
<sequence>MAGIGGIEELRERFNRTIPMALNLSGKGVLYKQLPGKGEISPANFSAVLPNASPEDFYLQYFISGDQSFVAIIRKTDADKWLDALAKQGFRVCMLSLGPFPVRQILPQLNIYGEEFVFNGHRIERDGDLHWKAYRYEESAKAPFPLKIDNEGIDQELVMPYAAAFQVVLANKLDIIQAGVPELQQALEQLLADKRFKARGVLILLACFALLLLNMVIFTSMNHDNLRLSQEVNSSARSTSDVQNIKEHIAEQEALLRNLGWEGGIRKSILIDQMASLLPPEIGLKEIAIDPVDRLGSRGQRSLQFSQRQIEVKGISPQIIPVNEWIARIKTLHWVKGAQLESYTYNNELNTGQFILTISY</sequence>
<evidence type="ECO:0000256" key="1">
    <source>
        <dbReference type="SAM" id="Phobius"/>
    </source>
</evidence>
<evidence type="ECO:0000313" key="2">
    <source>
        <dbReference type="EMBL" id="MBB6126363.1"/>
    </source>
</evidence>
<feature type="transmembrane region" description="Helical" evidence="1">
    <location>
        <begin position="201"/>
        <end position="221"/>
    </location>
</feature>
<organism evidence="2 3">
    <name type="scientific">Mucilaginibacter lappiensis</name>
    <dbReference type="NCBI Taxonomy" id="354630"/>
    <lineage>
        <taxon>Bacteria</taxon>
        <taxon>Pseudomonadati</taxon>
        <taxon>Bacteroidota</taxon>
        <taxon>Sphingobacteriia</taxon>
        <taxon>Sphingobacteriales</taxon>
        <taxon>Sphingobacteriaceae</taxon>
        <taxon>Mucilaginibacter</taxon>
    </lineage>
</organism>
<reference evidence="2 3" key="1">
    <citation type="submission" date="2020-08" db="EMBL/GenBank/DDBJ databases">
        <title>Genomic Encyclopedia of Type Strains, Phase IV (KMG-V): Genome sequencing to study the core and pangenomes of soil and plant-associated prokaryotes.</title>
        <authorList>
            <person name="Whitman W."/>
        </authorList>
    </citation>
    <scope>NUCLEOTIDE SEQUENCE [LARGE SCALE GENOMIC DNA]</scope>
    <source>
        <strain evidence="2 3">MP601</strain>
    </source>
</reference>
<name>A0A841J5R7_9SPHI</name>
<protein>
    <submittedName>
        <fullName evidence="2">Tfp pilus assembly protein PilN</fullName>
    </submittedName>
</protein>
<evidence type="ECO:0000313" key="3">
    <source>
        <dbReference type="Proteomes" id="UP000548326"/>
    </source>
</evidence>
<dbReference type="Proteomes" id="UP000548326">
    <property type="component" value="Unassembled WGS sequence"/>
</dbReference>
<dbReference type="RefSeq" id="WP_221275915.1">
    <property type="nucleotide sequence ID" value="NZ_JACHCA010000001.1"/>
</dbReference>
<comment type="caution">
    <text evidence="2">The sequence shown here is derived from an EMBL/GenBank/DDBJ whole genome shotgun (WGS) entry which is preliminary data.</text>
</comment>
<dbReference type="AlphaFoldDB" id="A0A841J5R7"/>
<keyword evidence="1" id="KW-0472">Membrane</keyword>
<keyword evidence="1" id="KW-0812">Transmembrane</keyword>